<dbReference type="EMBL" id="HBUF01445490">
    <property type="protein sequence ID" value="CAG6743275.1"/>
    <property type="molecule type" value="Transcribed_RNA"/>
</dbReference>
<protein>
    <submittedName>
        <fullName evidence="1">Uncharacterized protein</fullName>
    </submittedName>
</protein>
<evidence type="ECO:0000313" key="1">
    <source>
        <dbReference type="EMBL" id="CAG6777883.1"/>
    </source>
</evidence>
<accession>A0A8D9F502</accession>
<sequence>MVIVRCCAVLKGFTIFVGITVLQRASFEVSIFFNLWKCHHWHWSLPTIELNRYSFFWAPRRTNNDTNMCHRLSDELNPIPLACEAEMIPLGQVVWFPEM</sequence>
<name>A0A8D9F502_9HEMI</name>
<reference evidence="1" key="1">
    <citation type="submission" date="2021-05" db="EMBL/GenBank/DDBJ databases">
        <authorList>
            <person name="Alioto T."/>
            <person name="Alioto T."/>
            <person name="Gomez Garrido J."/>
        </authorList>
    </citation>
    <scope>NUCLEOTIDE SEQUENCE</scope>
</reference>
<proteinExistence type="predicted"/>
<dbReference type="AlphaFoldDB" id="A0A8D9F502"/>
<organism evidence="1">
    <name type="scientific">Cacopsylla melanoneura</name>
    <dbReference type="NCBI Taxonomy" id="428564"/>
    <lineage>
        <taxon>Eukaryota</taxon>
        <taxon>Metazoa</taxon>
        <taxon>Ecdysozoa</taxon>
        <taxon>Arthropoda</taxon>
        <taxon>Hexapoda</taxon>
        <taxon>Insecta</taxon>
        <taxon>Pterygota</taxon>
        <taxon>Neoptera</taxon>
        <taxon>Paraneoptera</taxon>
        <taxon>Hemiptera</taxon>
        <taxon>Sternorrhyncha</taxon>
        <taxon>Psylloidea</taxon>
        <taxon>Psyllidae</taxon>
        <taxon>Psyllinae</taxon>
        <taxon>Cacopsylla</taxon>
    </lineage>
</organism>
<dbReference type="EMBL" id="HBUF01607559">
    <property type="protein sequence ID" value="CAG6777883.1"/>
    <property type="molecule type" value="Transcribed_RNA"/>
</dbReference>